<keyword evidence="2" id="KW-1185">Reference proteome</keyword>
<proteinExistence type="predicted"/>
<organism evidence="1 2">
    <name type="scientific">Dictyobacter alpinus</name>
    <dbReference type="NCBI Taxonomy" id="2014873"/>
    <lineage>
        <taxon>Bacteria</taxon>
        <taxon>Bacillati</taxon>
        <taxon>Chloroflexota</taxon>
        <taxon>Ktedonobacteria</taxon>
        <taxon>Ktedonobacterales</taxon>
        <taxon>Dictyobacteraceae</taxon>
        <taxon>Dictyobacter</taxon>
    </lineage>
</organism>
<reference evidence="2" key="1">
    <citation type="submission" date="2018-12" db="EMBL/GenBank/DDBJ databases">
        <title>Tengunoibacter tsumagoiensis gen. nov., sp. nov., Dictyobacter kobayashii sp. nov., D. alpinus sp. nov., and D. joshuensis sp. nov. and description of Dictyobacteraceae fam. nov. within the order Ktedonobacterales isolated from Tengu-no-mugimeshi.</title>
        <authorList>
            <person name="Wang C.M."/>
            <person name="Zheng Y."/>
            <person name="Sakai Y."/>
            <person name="Toyoda A."/>
            <person name="Minakuchi Y."/>
            <person name="Abe K."/>
            <person name="Yokota A."/>
            <person name="Yabe S."/>
        </authorList>
    </citation>
    <scope>NUCLEOTIDE SEQUENCE [LARGE SCALE GENOMIC DNA]</scope>
    <source>
        <strain evidence="2">Uno16</strain>
    </source>
</reference>
<accession>A0A402BAH6</accession>
<evidence type="ECO:0000313" key="1">
    <source>
        <dbReference type="EMBL" id="GCE28365.1"/>
    </source>
</evidence>
<dbReference type="EMBL" id="BIFT01000001">
    <property type="protein sequence ID" value="GCE28365.1"/>
    <property type="molecule type" value="Genomic_DNA"/>
</dbReference>
<protein>
    <submittedName>
        <fullName evidence="1">Uncharacterized protein</fullName>
    </submittedName>
</protein>
<evidence type="ECO:0000313" key="2">
    <source>
        <dbReference type="Proteomes" id="UP000287171"/>
    </source>
</evidence>
<gene>
    <name evidence="1" type="ORF">KDA_38490</name>
</gene>
<comment type="caution">
    <text evidence="1">The sequence shown here is derived from an EMBL/GenBank/DDBJ whole genome shotgun (WGS) entry which is preliminary data.</text>
</comment>
<dbReference type="Proteomes" id="UP000287171">
    <property type="component" value="Unassembled WGS sequence"/>
</dbReference>
<dbReference type="AlphaFoldDB" id="A0A402BAH6"/>
<name>A0A402BAH6_9CHLR</name>
<sequence length="69" mass="8000">MDVWVHTSMPLMFLELPLTGTIALTRTRALECPYFYLRCGVEYCAVRSIQHHILNNLCVVGAQLRHIRQ</sequence>